<accession>A0ABX6MWG4</accession>
<gene>
    <name evidence="1" type="ORF">R7A2020_23830</name>
</gene>
<evidence type="ECO:0000313" key="1">
    <source>
        <dbReference type="EMBL" id="QJF03730.1"/>
    </source>
</evidence>
<name>A0ABX6MWG4_9HYPH</name>
<sequence>MAGSMADKQAAEQLKNAGVVGLIGRKCLPCRKMRDFLAKTALSRLRRFPVAN</sequence>
<organism evidence="1 2">
    <name type="scientific">Mesorhizobium japonicum R7A</name>
    <dbReference type="NCBI Taxonomy" id="935547"/>
    <lineage>
        <taxon>Bacteria</taxon>
        <taxon>Pseudomonadati</taxon>
        <taxon>Pseudomonadota</taxon>
        <taxon>Alphaproteobacteria</taxon>
        <taxon>Hyphomicrobiales</taxon>
        <taxon>Phyllobacteriaceae</taxon>
        <taxon>Mesorhizobium</taxon>
    </lineage>
</organism>
<evidence type="ECO:0000313" key="2">
    <source>
        <dbReference type="Proteomes" id="UP000500892"/>
    </source>
</evidence>
<dbReference type="Proteomes" id="UP000500892">
    <property type="component" value="Chromosome"/>
</dbReference>
<reference evidence="1 2" key="1">
    <citation type="submission" date="2020-04" db="EMBL/GenBank/DDBJ databases">
        <title>Mesorhizobium japonicum R7A epigenetic regulation of quorum sensing and ICE transfer.</title>
        <authorList>
            <person name="Ramsay J.P."/>
            <person name="Colombi E."/>
            <person name="Perry B.J."/>
            <person name="Staltari A."/>
        </authorList>
    </citation>
    <scope>NUCLEOTIDE SEQUENCE [LARGE SCALE GENOMIC DNA]</scope>
    <source>
        <strain evidence="1 2">R7A</strain>
    </source>
</reference>
<protein>
    <submittedName>
        <fullName evidence="1">Uncharacterized protein</fullName>
    </submittedName>
</protein>
<proteinExistence type="predicted"/>
<keyword evidence="2" id="KW-1185">Reference proteome</keyword>
<dbReference type="RefSeq" id="WP_010915062.1">
    <property type="nucleotide sequence ID" value="NZ_CP033366.1"/>
</dbReference>
<dbReference type="EMBL" id="CP051772">
    <property type="protein sequence ID" value="QJF03730.1"/>
    <property type="molecule type" value="Genomic_DNA"/>
</dbReference>
<dbReference type="GeneID" id="66685058"/>